<evidence type="ECO:0000313" key="2">
    <source>
        <dbReference type="Proteomes" id="UP001158576"/>
    </source>
</evidence>
<accession>A0ABN7RKN7</accession>
<dbReference type="Proteomes" id="UP001158576">
    <property type="component" value="Chromosome PAR"/>
</dbReference>
<organism evidence="1 2">
    <name type="scientific">Oikopleura dioica</name>
    <name type="common">Tunicate</name>
    <dbReference type="NCBI Taxonomy" id="34765"/>
    <lineage>
        <taxon>Eukaryota</taxon>
        <taxon>Metazoa</taxon>
        <taxon>Chordata</taxon>
        <taxon>Tunicata</taxon>
        <taxon>Appendicularia</taxon>
        <taxon>Copelata</taxon>
        <taxon>Oikopleuridae</taxon>
        <taxon>Oikopleura</taxon>
    </lineage>
</organism>
<dbReference type="EMBL" id="OU015568">
    <property type="protein sequence ID" value="CAG5076572.1"/>
    <property type="molecule type" value="Genomic_DNA"/>
</dbReference>
<evidence type="ECO:0000313" key="1">
    <source>
        <dbReference type="EMBL" id="CAG5076572.1"/>
    </source>
</evidence>
<proteinExistence type="predicted"/>
<reference evidence="1 2" key="1">
    <citation type="submission" date="2021-04" db="EMBL/GenBank/DDBJ databases">
        <authorList>
            <person name="Bliznina A."/>
        </authorList>
    </citation>
    <scope>NUCLEOTIDE SEQUENCE [LARGE SCALE GENOMIC DNA]</scope>
</reference>
<protein>
    <submittedName>
        <fullName evidence="1">Oidioi.mRNA.OKI2018_I69.PAR.g8493.t1.cds</fullName>
    </submittedName>
</protein>
<sequence>MSKNNGQQMSKKEKEREGNSISRVRFIYTLQTCINKNILSIEPEIQSFGGLADGNHRDLRASIRAKTYPTKVPPPRCRSKTMIRNLYEEPTSRPRRTLILETRKRLALGKIYV</sequence>
<gene>
    <name evidence="1" type="ORF">OKIOD_LOCUS51</name>
</gene>
<name>A0ABN7RKN7_OIKDI</name>
<keyword evidence="2" id="KW-1185">Reference proteome</keyword>